<proteinExistence type="predicted"/>
<dbReference type="InterPro" id="IPR036431">
    <property type="entry name" value="ARID_dom_sf"/>
</dbReference>
<evidence type="ECO:0000259" key="3">
    <source>
        <dbReference type="PROSITE" id="PS50118"/>
    </source>
</evidence>
<feature type="DNA-binding region" description="HMG box" evidence="1">
    <location>
        <begin position="204"/>
        <end position="274"/>
    </location>
</feature>
<evidence type="ECO:0000256" key="2">
    <source>
        <dbReference type="SAM" id="MobiDB-lite"/>
    </source>
</evidence>
<feature type="compositionally biased region" description="Basic and acidic residues" evidence="2">
    <location>
        <begin position="254"/>
        <end position="284"/>
    </location>
</feature>
<evidence type="ECO:0000313" key="5">
    <source>
        <dbReference type="Proteomes" id="UP001187192"/>
    </source>
</evidence>
<feature type="compositionally biased region" description="Basic and acidic residues" evidence="2">
    <location>
        <begin position="194"/>
        <end position="203"/>
    </location>
</feature>
<dbReference type="InterPro" id="IPR036910">
    <property type="entry name" value="HMG_box_dom_sf"/>
</dbReference>
<dbReference type="EMBL" id="BTGU01000017">
    <property type="protein sequence ID" value="GMN44045.1"/>
    <property type="molecule type" value="Genomic_DNA"/>
</dbReference>
<name>A0AA88A1S2_FICCA</name>
<evidence type="ECO:0000313" key="4">
    <source>
        <dbReference type="EMBL" id="GMN44045.1"/>
    </source>
</evidence>
<organism evidence="4 5">
    <name type="scientific">Ficus carica</name>
    <name type="common">Common fig</name>
    <dbReference type="NCBI Taxonomy" id="3494"/>
    <lineage>
        <taxon>Eukaryota</taxon>
        <taxon>Viridiplantae</taxon>
        <taxon>Streptophyta</taxon>
        <taxon>Embryophyta</taxon>
        <taxon>Tracheophyta</taxon>
        <taxon>Spermatophyta</taxon>
        <taxon>Magnoliopsida</taxon>
        <taxon>eudicotyledons</taxon>
        <taxon>Gunneridae</taxon>
        <taxon>Pentapetalae</taxon>
        <taxon>rosids</taxon>
        <taxon>fabids</taxon>
        <taxon>Rosales</taxon>
        <taxon>Moraceae</taxon>
        <taxon>Ficeae</taxon>
        <taxon>Ficus</taxon>
    </lineage>
</organism>
<accession>A0AA88A1S2</accession>
<comment type="caution">
    <text evidence="4">The sequence shown here is derived from an EMBL/GenBank/DDBJ whole genome shotgun (WGS) entry which is preliminary data.</text>
</comment>
<reference evidence="4" key="1">
    <citation type="submission" date="2023-07" db="EMBL/GenBank/DDBJ databases">
        <title>draft genome sequence of fig (Ficus carica).</title>
        <authorList>
            <person name="Takahashi T."/>
            <person name="Nishimura K."/>
        </authorList>
    </citation>
    <scope>NUCLEOTIDE SEQUENCE</scope>
</reference>
<feature type="region of interest" description="Disordered" evidence="2">
    <location>
        <begin position="254"/>
        <end position="309"/>
    </location>
</feature>
<dbReference type="GO" id="GO:0005634">
    <property type="term" value="C:nucleus"/>
    <property type="evidence" value="ECO:0007669"/>
    <property type="project" value="UniProtKB-UniRule"/>
</dbReference>
<dbReference type="Pfam" id="PF00505">
    <property type="entry name" value="HMG_box"/>
    <property type="match status" value="1"/>
</dbReference>
<dbReference type="SUPFAM" id="SSF46774">
    <property type="entry name" value="ARID-like"/>
    <property type="match status" value="1"/>
</dbReference>
<dbReference type="SUPFAM" id="SSF47095">
    <property type="entry name" value="HMG-box"/>
    <property type="match status" value="1"/>
</dbReference>
<sequence>MQMENGNVDPPESPINGLRCSSTGNNGCDLLAFSGWDGKHLLDNSESFYQKLSELYESSGLNLVLWACLVAEKQWEKVTKDKRWEDVAVALKLEGIKVKFPTQLQNVYALFLFQFEQIYFYRARDKKASDPGHVFGTLGNGAVLKRKNSGDFSEVVKVEEADVQVKKKVVKDNSHQSVTVGTTEQKLSPPTPTKTKETKDSLVRGRGRTAYHIFLKRECERLKRTDGDKLKAGQSIRGMADYAWRNLSESERQPYIEESNKDREKHSQETDACKEHEDNGDTKPKNNPTPPGDYRIQSEFEKPQVPDQSAVDLAVHIMNNSPESDVLVLQNDPKS</sequence>
<gene>
    <name evidence="4" type="ORF">TIFTF001_013243</name>
</gene>
<feature type="domain" description="HMG box" evidence="3">
    <location>
        <begin position="204"/>
        <end position="274"/>
    </location>
</feature>
<feature type="region of interest" description="Disordered" evidence="2">
    <location>
        <begin position="174"/>
        <end position="203"/>
    </location>
</feature>
<dbReference type="PANTHER" id="PTHR46691">
    <property type="entry name" value="HIGH MOBILITY GROUP B PROTEIN 9"/>
    <property type="match status" value="1"/>
</dbReference>
<evidence type="ECO:0000256" key="1">
    <source>
        <dbReference type="PROSITE-ProRule" id="PRU00267"/>
    </source>
</evidence>
<keyword evidence="5" id="KW-1185">Reference proteome</keyword>
<dbReference type="Proteomes" id="UP001187192">
    <property type="component" value="Unassembled WGS sequence"/>
</dbReference>
<dbReference type="Gene3D" id="1.10.150.60">
    <property type="entry name" value="ARID DNA-binding domain"/>
    <property type="match status" value="1"/>
</dbReference>
<protein>
    <recommendedName>
        <fullName evidence="3">HMG box domain-containing protein</fullName>
    </recommendedName>
</protein>
<feature type="compositionally biased region" description="Polar residues" evidence="2">
    <location>
        <begin position="175"/>
        <end position="188"/>
    </location>
</feature>
<keyword evidence="1" id="KW-0238">DNA-binding</keyword>
<keyword evidence="1" id="KW-0539">Nucleus</keyword>
<dbReference type="InterPro" id="IPR009071">
    <property type="entry name" value="HMG_box_dom"/>
</dbReference>
<dbReference type="GO" id="GO:0003677">
    <property type="term" value="F:DNA binding"/>
    <property type="evidence" value="ECO:0007669"/>
    <property type="project" value="UniProtKB-UniRule"/>
</dbReference>
<dbReference type="PANTHER" id="PTHR46691:SF5">
    <property type="entry name" value="HMG (HIGH MOBILITY GROUP) BOX PROTEIN"/>
    <property type="match status" value="1"/>
</dbReference>
<dbReference type="AlphaFoldDB" id="A0AA88A1S2"/>
<dbReference type="Gene3D" id="1.10.30.10">
    <property type="entry name" value="High mobility group box domain"/>
    <property type="match status" value="1"/>
</dbReference>
<dbReference type="PROSITE" id="PS50118">
    <property type="entry name" value="HMG_BOX_2"/>
    <property type="match status" value="1"/>
</dbReference>
<dbReference type="CDD" id="cd00084">
    <property type="entry name" value="HMG-box_SF"/>
    <property type="match status" value="1"/>
</dbReference>